<proteinExistence type="predicted"/>
<dbReference type="GeneID" id="26259361"/>
<dbReference type="AlphaFoldDB" id="W7EVC5"/>
<accession>W7EVC5</accession>
<gene>
    <name evidence="1" type="ORF">COCVIDRAFT_91518</name>
</gene>
<organism evidence="1 2">
    <name type="scientific">Bipolaris victoriae (strain FI3)</name>
    <name type="common">Victoria blight of oats agent</name>
    <name type="synonym">Cochliobolus victoriae</name>
    <dbReference type="NCBI Taxonomy" id="930091"/>
    <lineage>
        <taxon>Eukaryota</taxon>
        <taxon>Fungi</taxon>
        <taxon>Dikarya</taxon>
        <taxon>Ascomycota</taxon>
        <taxon>Pezizomycotina</taxon>
        <taxon>Dothideomycetes</taxon>
        <taxon>Pleosporomycetidae</taxon>
        <taxon>Pleosporales</taxon>
        <taxon>Pleosporineae</taxon>
        <taxon>Pleosporaceae</taxon>
        <taxon>Bipolaris</taxon>
    </lineage>
</organism>
<dbReference type="Proteomes" id="UP000054337">
    <property type="component" value="Unassembled WGS sequence"/>
</dbReference>
<dbReference type="RefSeq" id="XP_014559477.1">
    <property type="nucleotide sequence ID" value="XM_014703991.1"/>
</dbReference>
<dbReference type="EMBL" id="KI968709">
    <property type="protein sequence ID" value="EUN29865.1"/>
    <property type="molecule type" value="Genomic_DNA"/>
</dbReference>
<dbReference type="HOGENOM" id="CLU_3055870_0_0_1"/>
<protein>
    <submittedName>
        <fullName evidence="1">Uncharacterized protein</fullName>
    </submittedName>
</protein>
<evidence type="ECO:0000313" key="1">
    <source>
        <dbReference type="EMBL" id="EUN29865.1"/>
    </source>
</evidence>
<keyword evidence="2" id="KW-1185">Reference proteome</keyword>
<sequence length="54" mass="6089">DQILFLPWTQSPKSFHDQKWYPNSPAPVSPGKIIQSSNLLQLRQCLIPRTQGAG</sequence>
<evidence type="ECO:0000313" key="2">
    <source>
        <dbReference type="Proteomes" id="UP000054337"/>
    </source>
</evidence>
<feature type="non-terminal residue" evidence="1">
    <location>
        <position position="1"/>
    </location>
</feature>
<name>W7EVC5_BIPV3</name>
<reference evidence="1 2" key="1">
    <citation type="journal article" date="2013" name="PLoS Genet.">
        <title>Comparative genome structure, secondary metabolite, and effector coding capacity across Cochliobolus pathogens.</title>
        <authorList>
            <person name="Condon B.J."/>
            <person name="Leng Y."/>
            <person name="Wu D."/>
            <person name="Bushley K.E."/>
            <person name="Ohm R.A."/>
            <person name="Otillar R."/>
            <person name="Martin J."/>
            <person name="Schackwitz W."/>
            <person name="Grimwood J."/>
            <person name="MohdZainudin N."/>
            <person name="Xue C."/>
            <person name="Wang R."/>
            <person name="Manning V.A."/>
            <person name="Dhillon B."/>
            <person name="Tu Z.J."/>
            <person name="Steffenson B.J."/>
            <person name="Salamov A."/>
            <person name="Sun H."/>
            <person name="Lowry S."/>
            <person name="LaButti K."/>
            <person name="Han J."/>
            <person name="Copeland A."/>
            <person name="Lindquist E."/>
            <person name="Barry K."/>
            <person name="Schmutz J."/>
            <person name="Baker S.E."/>
            <person name="Ciuffetti L.M."/>
            <person name="Grigoriev I.V."/>
            <person name="Zhong S."/>
            <person name="Turgeon B.G."/>
        </authorList>
    </citation>
    <scope>NUCLEOTIDE SEQUENCE [LARGE SCALE GENOMIC DNA]</scope>
    <source>
        <strain evidence="1 2">FI3</strain>
    </source>
</reference>